<feature type="binding site" evidence="16">
    <location>
        <position position="297"/>
    </location>
    <ligand>
        <name>beta-D-galactose</name>
        <dbReference type="ChEBI" id="CHEBI:27667"/>
    </ligand>
</feature>
<comment type="subunit">
    <text evidence="6">Monomer.</text>
</comment>
<dbReference type="PANTHER" id="PTHR10091">
    <property type="entry name" value="ALDOSE-1-EPIMERASE"/>
    <property type="match status" value="1"/>
</dbReference>
<dbReference type="Pfam" id="PF01263">
    <property type="entry name" value="Aldose_epim"/>
    <property type="match status" value="1"/>
</dbReference>
<dbReference type="SUPFAM" id="SSF74650">
    <property type="entry name" value="Galactose mutarotase-like"/>
    <property type="match status" value="1"/>
</dbReference>
<dbReference type="RefSeq" id="WP_091544304.1">
    <property type="nucleotide sequence ID" value="NZ_FONY01000014.1"/>
</dbReference>
<accession>A0A1I2FK58</accession>
<dbReference type="GO" id="GO:0005737">
    <property type="term" value="C:cytoplasm"/>
    <property type="evidence" value="ECO:0007669"/>
    <property type="project" value="UniProtKB-SubCell"/>
</dbReference>
<dbReference type="FunFam" id="2.70.98.10:FF:000003">
    <property type="entry name" value="Aldose 1-epimerase"/>
    <property type="match status" value="1"/>
</dbReference>
<keyword evidence="10" id="KW-0597">Phosphoprotein</keyword>
<evidence type="ECO:0000256" key="17">
    <source>
        <dbReference type="PIRSR" id="PIRSR005096-3"/>
    </source>
</evidence>
<comment type="cofactor">
    <cofactor evidence="2">
        <name>Ca(2+)</name>
        <dbReference type="ChEBI" id="CHEBI:29108"/>
    </cofactor>
</comment>
<dbReference type="Gene3D" id="2.70.98.10">
    <property type="match status" value="1"/>
</dbReference>
<evidence type="ECO:0000256" key="4">
    <source>
        <dbReference type="ARBA" id="ARBA00005028"/>
    </source>
</evidence>
<evidence type="ECO:0000256" key="7">
    <source>
        <dbReference type="ARBA" id="ARBA00013185"/>
    </source>
</evidence>
<dbReference type="GO" id="GO:0030246">
    <property type="term" value="F:carbohydrate binding"/>
    <property type="evidence" value="ECO:0007669"/>
    <property type="project" value="InterPro"/>
</dbReference>
<evidence type="ECO:0000256" key="12">
    <source>
        <dbReference type="ARBA" id="ARBA00023235"/>
    </source>
</evidence>
<name>A0A1I2FK58_9BACT</name>
<evidence type="ECO:0000256" key="15">
    <source>
        <dbReference type="PIRSR" id="PIRSR005096-1"/>
    </source>
</evidence>
<keyword evidence="12 14" id="KW-0413">Isomerase</keyword>
<dbReference type="InterPro" id="IPR008183">
    <property type="entry name" value="Aldose_1/G6P_1-epimerase"/>
</dbReference>
<evidence type="ECO:0000256" key="18">
    <source>
        <dbReference type="SAM" id="SignalP"/>
    </source>
</evidence>
<dbReference type="PROSITE" id="PS00545">
    <property type="entry name" value="ALDOSE_1_EPIMERASE"/>
    <property type="match status" value="1"/>
</dbReference>
<evidence type="ECO:0000256" key="14">
    <source>
        <dbReference type="PIRNR" id="PIRNR005096"/>
    </source>
</evidence>
<dbReference type="EC" id="5.1.3.3" evidence="7 14"/>
<organism evidence="19 20">
    <name type="scientific">Thermoflexibacter ruber</name>
    <dbReference type="NCBI Taxonomy" id="1003"/>
    <lineage>
        <taxon>Bacteria</taxon>
        <taxon>Pseudomonadati</taxon>
        <taxon>Bacteroidota</taxon>
        <taxon>Cytophagia</taxon>
        <taxon>Cytophagales</taxon>
        <taxon>Thermoflexibacteraceae</taxon>
        <taxon>Thermoflexibacter</taxon>
    </lineage>
</organism>
<comment type="catalytic activity">
    <reaction evidence="1 14">
        <text>alpha-D-glucose = beta-D-glucose</text>
        <dbReference type="Rhea" id="RHEA:10264"/>
        <dbReference type="ChEBI" id="CHEBI:15903"/>
        <dbReference type="ChEBI" id="CHEBI:17925"/>
        <dbReference type="EC" id="5.1.3.3"/>
    </reaction>
</comment>
<keyword evidence="9" id="KW-0963">Cytoplasm</keyword>
<dbReference type="GO" id="GO:0033499">
    <property type="term" value="P:galactose catabolic process via UDP-galactose, Leloir pathway"/>
    <property type="evidence" value="ECO:0007669"/>
    <property type="project" value="TreeGrafter"/>
</dbReference>
<feature type="active site" description="Proton acceptor" evidence="15">
    <location>
        <position position="364"/>
    </location>
</feature>
<feature type="signal peptide" evidence="18">
    <location>
        <begin position="1"/>
        <end position="24"/>
    </location>
</feature>
<keyword evidence="13 14" id="KW-0119">Carbohydrate metabolism</keyword>
<dbReference type="STRING" id="1003.SAMN04488541_101445"/>
<dbReference type="PANTHER" id="PTHR10091:SF0">
    <property type="entry name" value="GALACTOSE MUTAROTASE"/>
    <property type="match status" value="1"/>
</dbReference>
<dbReference type="OrthoDB" id="9779408at2"/>
<evidence type="ECO:0000256" key="1">
    <source>
        <dbReference type="ARBA" id="ARBA00001614"/>
    </source>
</evidence>
<dbReference type="PIRSF" id="PIRSF005096">
    <property type="entry name" value="GALM"/>
    <property type="match status" value="1"/>
</dbReference>
<comment type="subcellular location">
    <subcellularLocation>
        <location evidence="3">Cytoplasm</location>
    </subcellularLocation>
</comment>
<evidence type="ECO:0000256" key="3">
    <source>
        <dbReference type="ARBA" id="ARBA00004496"/>
    </source>
</evidence>
<feature type="binding site" evidence="17">
    <location>
        <begin position="125"/>
        <end position="126"/>
    </location>
    <ligand>
        <name>beta-D-galactose</name>
        <dbReference type="ChEBI" id="CHEBI:27667"/>
    </ligand>
</feature>
<feature type="active site" description="Proton donor" evidence="15">
    <location>
        <position position="224"/>
    </location>
</feature>
<keyword evidence="20" id="KW-1185">Reference proteome</keyword>
<dbReference type="UniPathway" id="UPA00242"/>
<dbReference type="GO" id="GO:0006006">
    <property type="term" value="P:glucose metabolic process"/>
    <property type="evidence" value="ECO:0007669"/>
    <property type="project" value="TreeGrafter"/>
</dbReference>
<dbReference type="EMBL" id="FONY01000014">
    <property type="protein sequence ID" value="SFF05675.1"/>
    <property type="molecule type" value="Genomic_DNA"/>
</dbReference>
<evidence type="ECO:0000256" key="8">
    <source>
        <dbReference type="ARBA" id="ARBA00014165"/>
    </source>
</evidence>
<dbReference type="AlphaFoldDB" id="A0A1I2FK58"/>
<gene>
    <name evidence="19" type="ORF">SAMN04488541_101445</name>
</gene>
<dbReference type="PROSITE" id="PS51257">
    <property type="entry name" value="PROKAR_LIPOPROTEIN"/>
    <property type="match status" value="1"/>
</dbReference>
<evidence type="ECO:0000256" key="6">
    <source>
        <dbReference type="ARBA" id="ARBA00011245"/>
    </source>
</evidence>
<dbReference type="InterPro" id="IPR011013">
    <property type="entry name" value="Gal_mutarotase_sf_dom"/>
</dbReference>
<dbReference type="InterPro" id="IPR014718">
    <property type="entry name" value="GH-type_carb-bd"/>
</dbReference>
<evidence type="ECO:0000256" key="5">
    <source>
        <dbReference type="ARBA" id="ARBA00006206"/>
    </source>
</evidence>
<dbReference type="InterPro" id="IPR047215">
    <property type="entry name" value="Galactose_mutarotase-like"/>
</dbReference>
<evidence type="ECO:0000313" key="19">
    <source>
        <dbReference type="EMBL" id="SFF05675.1"/>
    </source>
</evidence>
<protein>
    <recommendedName>
        <fullName evidence="8 14">Aldose 1-epimerase</fullName>
        <ecNumber evidence="7 14">5.1.3.3</ecNumber>
    </recommendedName>
</protein>
<sequence>MANFIKKYLNLACYALIFSTVTSACQNQEQTQTENSDNTVKLTEQTNITQQEFGKMPDGRMAMLYTLRNAEGMEVKITNYGGTITHWTAPDKNGKYEDVVLGHDSLSGYLTASPYFGCIIGRYGNRIAKGKFTLEGQTYTLAVNNGENHLHGGLQGFDKVLWEATPIDGEEPALKLTYLSKDGEEGYPGNLQVEVTYRLQKDNALRIDYQATTDKTTVVNLTNHTYFNLLGHTEGDILGHELMLNASAFLPVDKTMIPTGEIRPVKGTVFDFTQSTPIGARINDTKDEQIKFGIGYDHSWVLNPPTEKDGLNLVGKVVEPNSGRILEIFTTEPAVQFYTGNFLNGSITGKRGVVYKQRYGFCLETQHYPDSPNKKNFPSTVLKPNETYQTSTLHRFSVN</sequence>
<comment type="similarity">
    <text evidence="5 14">Belongs to the aldose epimerase family.</text>
</comment>
<reference evidence="19 20" key="1">
    <citation type="submission" date="2016-10" db="EMBL/GenBank/DDBJ databases">
        <authorList>
            <person name="de Groot N.N."/>
        </authorList>
    </citation>
    <scope>NUCLEOTIDE SEQUENCE [LARGE SCALE GENOMIC DNA]</scope>
    <source>
        <strain>GEY</strain>
        <strain evidence="20">DSM 9560</strain>
    </source>
</reference>
<evidence type="ECO:0000256" key="2">
    <source>
        <dbReference type="ARBA" id="ARBA00001913"/>
    </source>
</evidence>
<feature type="chain" id="PRO_5011670005" description="Aldose 1-epimerase" evidence="18">
    <location>
        <begin position="25"/>
        <end position="399"/>
    </location>
</feature>
<dbReference type="InterPro" id="IPR015443">
    <property type="entry name" value="Aldose_1-epimerase"/>
</dbReference>
<dbReference type="InterPro" id="IPR018052">
    <property type="entry name" value="Ald1_epimerase_CS"/>
</dbReference>
<evidence type="ECO:0000256" key="9">
    <source>
        <dbReference type="ARBA" id="ARBA00022490"/>
    </source>
</evidence>
<keyword evidence="11" id="KW-0106">Calcium</keyword>
<dbReference type="NCBIfam" id="NF008277">
    <property type="entry name" value="PRK11055.1"/>
    <property type="match status" value="1"/>
</dbReference>
<feature type="binding site" evidence="17">
    <location>
        <begin position="224"/>
        <end position="226"/>
    </location>
    <ligand>
        <name>beta-D-galactose</name>
        <dbReference type="ChEBI" id="CHEBI:27667"/>
    </ligand>
</feature>
<dbReference type="Proteomes" id="UP000199513">
    <property type="component" value="Unassembled WGS sequence"/>
</dbReference>
<evidence type="ECO:0000256" key="10">
    <source>
        <dbReference type="ARBA" id="ARBA00022553"/>
    </source>
</evidence>
<dbReference type="CDD" id="cd09019">
    <property type="entry name" value="galactose_mutarotase_like"/>
    <property type="match status" value="1"/>
</dbReference>
<evidence type="ECO:0000313" key="20">
    <source>
        <dbReference type="Proteomes" id="UP000199513"/>
    </source>
</evidence>
<evidence type="ECO:0000256" key="16">
    <source>
        <dbReference type="PIRSR" id="PIRSR005096-2"/>
    </source>
</evidence>
<proteinExistence type="inferred from homology"/>
<evidence type="ECO:0000256" key="11">
    <source>
        <dbReference type="ARBA" id="ARBA00022837"/>
    </source>
</evidence>
<comment type="pathway">
    <text evidence="4 14">Carbohydrate metabolism; hexose metabolism.</text>
</comment>
<dbReference type="GO" id="GO:0004034">
    <property type="term" value="F:aldose 1-epimerase activity"/>
    <property type="evidence" value="ECO:0007669"/>
    <property type="project" value="UniProtKB-EC"/>
</dbReference>
<keyword evidence="18" id="KW-0732">Signal</keyword>
<evidence type="ECO:0000256" key="13">
    <source>
        <dbReference type="ARBA" id="ARBA00023277"/>
    </source>
</evidence>